<evidence type="ECO:0000256" key="1">
    <source>
        <dbReference type="ARBA" id="ARBA00004948"/>
    </source>
</evidence>
<dbReference type="InterPro" id="IPR004305">
    <property type="entry name" value="Thiaminase-2/PQQC"/>
</dbReference>
<reference evidence="3" key="1">
    <citation type="submission" date="2020-10" db="EMBL/GenBank/DDBJ databases">
        <title>Ca. Dormibacterota MAGs.</title>
        <authorList>
            <person name="Montgomery K."/>
        </authorList>
    </citation>
    <scope>NUCLEOTIDE SEQUENCE [LARGE SCALE GENOMIC DNA]</scope>
    <source>
        <strain evidence="3">SC8812_S17_10</strain>
    </source>
</reference>
<dbReference type="AlphaFoldDB" id="A0A934KD22"/>
<dbReference type="RefSeq" id="WP_338203616.1">
    <property type="nucleotide sequence ID" value="NZ_JAEKNR010000178.1"/>
</dbReference>
<dbReference type="Proteomes" id="UP000612893">
    <property type="component" value="Unassembled WGS sequence"/>
</dbReference>
<accession>A0A934KD22</accession>
<evidence type="ECO:0000313" key="3">
    <source>
        <dbReference type="EMBL" id="MBJ7599955.1"/>
    </source>
</evidence>
<dbReference type="InterPro" id="IPR016084">
    <property type="entry name" value="Haem_Oase-like_multi-hlx"/>
</dbReference>
<keyword evidence="4" id="KW-1185">Reference proteome</keyword>
<evidence type="ECO:0000259" key="2">
    <source>
        <dbReference type="Pfam" id="PF03070"/>
    </source>
</evidence>
<sequence length="238" mass="26346">MRAADVVESVRTQLAPVRERMRTHPYLQAVEERRLNPAQLRPFVCEQFLILSSDLRSMAQMVSRFGGDGHVEFFLDLLGGERAALETLPMLATAFDLDTPDLLQYEPLPGAQAYSAYTAWLAAYASDAEVAAAFAVNFQGWSEACARLGRALRGSYSLSTNQASFFDLFAEPNQDFEARAFQVIEAGLQRGVPERLVRRAPRMLQGYEAMFWDTLYETLGPTSAPPPAAPGEDADLAE</sequence>
<proteinExistence type="predicted"/>
<protein>
    <submittedName>
        <fullName evidence="3">Transcriptional regulator</fullName>
    </submittedName>
</protein>
<dbReference type="EMBL" id="JAEKNR010000178">
    <property type="protein sequence ID" value="MBJ7599955.1"/>
    <property type="molecule type" value="Genomic_DNA"/>
</dbReference>
<gene>
    <name evidence="3" type="ORF">JF922_17995</name>
</gene>
<dbReference type="Gene3D" id="1.20.910.10">
    <property type="entry name" value="Heme oxygenase-like"/>
    <property type="match status" value="1"/>
</dbReference>
<dbReference type="Pfam" id="PF03070">
    <property type="entry name" value="TENA_THI-4"/>
    <property type="match status" value="1"/>
</dbReference>
<organism evidence="3 4">
    <name type="scientific">Candidatus Nephthysia bennettiae</name>
    <dbReference type="NCBI Taxonomy" id="3127016"/>
    <lineage>
        <taxon>Bacteria</taxon>
        <taxon>Bacillati</taxon>
        <taxon>Candidatus Dormiibacterota</taxon>
        <taxon>Candidatus Dormibacteria</taxon>
        <taxon>Candidatus Dormibacterales</taxon>
        <taxon>Candidatus Dormibacteraceae</taxon>
        <taxon>Candidatus Nephthysia</taxon>
    </lineage>
</organism>
<comment type="pathway">
    <text evidence="1">Cofactor biosynthesis; thiamine diphosphate biosynthesis.</text>
</comment>
<feature type="domain" description="Thiaminase-2/PQQC" evidence="2">
    <location>
        <begin position="13"/>
        <end position="216"/>
    </location>
</feature>
<comment type="caution">
    <text evidence="3">The sequence shown here is derived from an EMBL/GenBank/DDBJ whole genome shotgun (WGS) entry which is preliminary data.</text>
</comment>
<name>A0A934KD22_9BACT</name>
<dbReference type="SUPFAM" id="SSF48613">
    <property type="entry name" value="Heme oxygenase-like"/>
    <property type="match status" value="1"/>
</dbReference>
<evidence type="ECO:0000313" key="4">
    <source>
        <dbReference type="Proteomes" id="UP000612893"/>
    </source>
</evidence>